<dbReference type="PROSITE" id="PS50995">
    <property type="entry name" value="HTH_MARR_2"/>
    <property type="match status" value="1"/>
</dbReference>
<dbReference type="PANTHER" id="PTHR33164">
    <property type="entry name" value="TRANSCRIPTIONAL REGULATOR, MARR FAMILY"/>
    <property type="match status" value="1"/>
</dbReference>
<dbReference type="SUPFAM" id="SSF46785">
    <property type="entry name" value="Winged helix' DNA-binding domain"/>
    <property type="match status" value="1"/>
</dbReference>
<organism evidence="2 3">
    <name type="scientific">Actinomadura geliboluensis</name>
    <dbReference type="NCBI Taxonomy" id="882440"/>
    <lineage>
        <taxon>Bacteria</taxon>
        <taxon>Bacillati</taxon>
        <taxon>Actinomycetota</taxon>
        <taxon>Actinomycetes</taxon>
        <taxon>Streptosporangiales</taxon>
        <taxon>Thermomonosporaceae</taxon>
        <taxon>Actinomadura</taxon>
    </lineage>
</organism>
<dbReference type="GO" id="GO:0003700">
    <property type="term" value="F:DNA-binding transcription factor activity"/>
    <property type="evidence" value="ECO:0007669"/>
    <property type="project" value="InterPro"/>
</dbReference>
<dbReference type="InterPro" id="IPR039422">
    <property type="entry name" value="MarR/SlyA-like"/>
</dbReference>
<dbReference type="AlphaFoldDB" id="A0A5S4GR21"/>
<evidence type="ECO:0000313" key="3">
    <source>
        <dbReference type="Proteomes" id="UP000305238"/>
    </source>
</evidence>
<reference evidence="2 3" key="1">
    <citation type="submission" date="2019-05" db="EMBL/GenBank/DDBJ databases">
        <title>Draft genome sequence of Actinomadura geliboluensis A8036.</title>
        <authorList>
            <person name="Saricaoglu S."/>
            <person name="Isik K."/>
        </authorList>
    </citation>
    <scope>NUCLEOTIDE SEQUENCE [LARGE SCALE GENOMIC DNA]</scope>
    <source>
        <strain evidence="2 3">A8036</strain>
    </source>
</reference>
<feature type="domain" description="HTH marR-type" evidence="1">
    <location>
        <begin position="1"/>
        <end position="145"/>
    </location>
</feature>
<evidence type="ECO:0000313" key="2">
    <source>
        <dbReference type="EMBL" id="TMR35408.1"/>
    </source>
</evidence>
<gene>
    <name evidence="2" type="ORF">ETD96_23160</name>
</gene>
<dbReference type="SMART" id="SM00347">
    <property type="entry name" value="HTH_MARR"/>
    <property type="match status" value="1"/>
</dbReference>
<dbReference type="Gene3D" id="1.10.10.10">
    <property type="entry name" value="Winged helix-like DNA-binding domain superfamily/Winged helix DNA-binding domain"/>
    <property type="match status" value="1"/>
</dbReference>
<dbReference type="PRINTS" id="PR00598">
    <property type="entry name" value="HTHMARR"/>
</dbReference>
<dbReference type="EMBL" id="VCKZ01000178">
    <property type="protein sequence ID" value="TMR35408.1"/>
    <property type="molecule type" value="Genomic_DNA"/>
</dbReference>
<dbReference type="Pfam" id="PF12802">
    <property type="entry name" value="MarR_2"/>
    <property type="match status" value="1"/>
</dbReference>
<name>A0A5S4GR21_9ACTN</name>
<dbReference type="RefSeq" id="WP_138638574.1">
    <property type="nucleotide sequence ID" value="NZ_JASWDG010000005.1"/>
</dbReference>
<proteinExistence type="predicted"/>
<comment type="caution">
    <text evidence="2">The sequence shown here is derived from an EMBL/GenBank/DDBJ whole genome shotgun (WGS) entry which is preliminary data.</text>
</comment>
<dbReference type="PANTHER" id="PTHR33164:SF99">
    <property type="entry name" value="MARR FAMILY REGULATORY PROTEIN"/>
    <property type="match status" value="1"/>
</dbReference>
<evidence type="ECO:0000259" key="1">
    <source>
        <dbReference type="PROSITE" id="PS50995"/>
    </source>
</evidence>
<sequence length="154" mass="17517">MATPRLSDLENEAWRGFLYAHDRIWREIEAGIAPLGVSMAEYSVLSLLGRAGRSGMRMSELARDRLMSTGGFTRLADRLERRGLIERQRAAGDGRGYVAVLTPDGHNLLRKAWKQQHADLRRLFLDRLDDDDLRDLTRIWSRLGPESDEGASPR</sequence>
<protein>
    <submittedName>
        <fullName evidence="2">MarR family transcriptional regulator</fullName>
    </submittedName>
</protein>
<dbReference type="GO" id="GO:0006950">
    <property type="term" value="P:response to stress"/>
    <property type="evidence" value="ECO:0007669"/>
    <property type="project" value="TreeGrafter"/>
</dbReference>
<dbReference type="OrthoDB" id="8635520at2"/>
<accession>A0A5S4GR21</accession>
<dbReference type="InterPro" id="IPR036390">
    <property type="entry name" value="WH_DNA-bd_sf"/>
</dbReference>
<dbReference type="Proteomes" id="UP000305238">
    <property type="component" value="Unassembled WGS sequence"/>
</dbReference>
<dbReference type="InterPro" id="IPR036388">
    <property type="entry name" value="WH-like_DNA-bd_sf"/>
</dbReference>
<dbReference type="InterPro" id="IPR000835">
    <property type="entry name" value="HTH_MarR-typ"/>
</dbReference>
<keyword evidence="3" id="KW-1185">Reference proteome</keyword>